<sequence length="249" mass="27861">MARNGLNVILISRTPYKLQNVASEITSKYKVETKIIDVDFTKSDIYDRIAKELSNLEIGVLINNVGMSYDSPKYFTEVTEKLISDLVSCNIISLTMMTKICVERMQKRKKGLILNVSSLSSLIPAPFLTVYGATKAYVVSFSKSLALEMRGSGVTVQCVTPGFVVSNMSGIKKPSIMTPTPTAYVRSSLKTAGIEESTGGYYMHKLQIMFIELGYRYFFGSWISHVVYNQLNAVRLKAVRKKEREAKSQ</sequence>
<dbReference type="SUPFAM" id="SSF51735">
    <property type="entry name" value="NAD(P)-binding Rossmann-fold domains"/>
    <property type="match status" value="1"/>
</dbReference>
<dbReference type="EMBL" id="SEYY01020599">
    <property type="protein sequence ID" value="KAB7497175.1"/>
    <property type="molecule type" value="Genomic_DNA"/>
</dbReference>
<dbReference type="Proteomes" id="UP000326759">
    <property type="component" value="Unassembled WGS sequence"/>
</dbReference>
<keyword evidence="6" id="KW-0472">Membrane</keyword>
<name>A0A5N5STD7_9CRUS</name>
<evidence type="ECO:0000313" key="8">
    <source>
        <dbReference type="Proteomes" id="UP000326759"/>
    </source>
</evidence>
<comment type="subcellular location">
    <subcellularLocation>
        <location evidence="1">Endoplasmic reticulum</location>
    </subcellularLocation>
</comment>
<dbReference type="FunFam" id="3.40.50.720:FF:000137">
    <property type="entry name" value="Hydroxysteroid (17-beta) dehydrogenase 3"/>
    <property type="match status" value="1"/>
</dbReference>
<gene>
    <name evidence="7" type="ORF">Anas_02861</name>
</gene>
<evidence type="ECO:0000256" key="2">
    <source>
        <dbReference type="ARBA" id="ARBA00006484"/>
    </source>
</evidence>
<dbReference type="PRINTS" id="PR00080">
    <property type="entry name" value="SDRFAMILY"/>
</dbReference>
<proteinExistence type="inferred from homology"/>
<keyword evidence="6" id="KW-1133">Transmembrane helix</keyword>
<dbReference type="GO" id="GO:0005783">
    <property type="term" value="C:endoplasmic reticulum"/>
    <property type="evidence" value="ECO:0007669"/>
    <property type="project" value="UniProtKB-SubCell"/>
</dbReference>
<comment type="similarity">
    <text evidence="2 5">Belongs to the short-chain dehydrogenases/reductases (SDR) family.</text>
</comment>
<dbReference type="CDD" id="cd05356">
    <property type="entry name" value="17beta-HSD1_like_SDR_c"/>
    <property type="match status" value="1"/>
</dbReference>
<dbReference type="Pfam" id="PF00106">
    <property type="entry name" value="adh_short"/>
    <property type="match status" value="1"/>
</dbReference>
<keyword evidence="4" id="KW-0560">Oxidoreductase</keyword>
<dbReference type="AlphaFoldDB" id="A0A5N5STD7"/>
<evidence type="ECO:0000256" key="5">
    <source>
        <dbReference type="RuleBase" id="RU000363"/>
    </source>
</evidence>
<protein>
    <submittedName>
        <fullName evidence="7">Very-long-chain 3-oxoacyl-CoA reductase-B</fullName>
    </submittedName>
</protein>
<organism evidence="7 8">
    <name type="scientific">Armadillidium nasatum</name>
    <dbReference type="NCBI Taxonomy" id="96803"/>
    <lineage>
        <taxon>Eukaryota</taxon>
        <taxon>Metazoa</taxon>
        <taxon>Ecdysozoa</taxon>
        <taxon>Arthropoda</taxon>
        <taxon>Crustacea</taxon>
        <taxon>Multicrustacea</taxon>
        <taxon>Malacostraca</taxon>
        <taxon>Eumalacostraca</taxon>
        <taxon>Peracarida</taxon>
        <taxon>Isopoda</taxon>
        <taxon>Oniscidea</taxon>
        <taxon>Crinocheta</taxon>
        <taxon>Armadillidiidae</taxon>
        <taxon>Armadillidium</taxon>
    </lineage>
</organism>
<evidence type="ECO:0000256" key="3">
    <source>
        <dbReference type="ARBA" id="ARBA00022857"/>
    </source>
</evidence>
<feature type="transmembrane region" description="Helical" evidence="6">
    <location>
        <begin position="112"/>
        <end position="133"/>
    </location>
</feature>
<keyword evidence="6" id="KW-0812">Transmembrane</keyword>
<dbReference type="PIRSF" id="PIRSF000126">
    <property type="entry name" value="11-beta-HSD1"/>
    <property type="match status" value="1"/>
</dbReference>
<dbReference type="PROSITE" id="PS00061">
    <property type="entry name" value="ADH_SHORT"/>
    <property type="match status" value="1"/>
</dbReference>
<comment type="caution">
    <text evidence="7">The sequence shown here is derived from an EMBL/GenBank/DDBJ whole genome shotgun (WGS) entry which is preliminary data.</text>
</comment>
<dbReference type="Gene3D" id="3.40.50.720">
    <property type="entry name" value="NAD(P)-binding Rossmann-like Domain"/>
    <property type="match status" value="1"/>
</dbReference>
<evidence type="ECO:0000313" key="7">
    <source>
        <dbReference type="EMBL" id="KAB7497175.1"/>
    </source>
</evidence>
<dbReference type="InterPro" id="IPR036291">
    <property type="entry name" value="NAD(P)-bd_dom_sf"/>
</dbReference>
<evidence type="ECO:0000256" key="1">
    <source>
        <dbReference type="ARBA" id="ARBA00004240"/>
    </source>
</evidence>
<dbReference type="PRINTS" id="PR00081">
    <property type="entry name" value="GDHRDH"/>
</dbReference>
<dbReference type="InterPro" id="IPR051019">
    <property type="entry name" value="VLCFA-Steroid_DH"/>
</dbReference>
<dbReference type="PANTHER" id="PTHR43899">
    <property type="entry name" value="RH59310P"/>
    <property type="match status" value="1"/>
</dbReference>
<dbReference type="InterPro" id="IPR020904">
    <property type="entry name" value="Sc_DH/Rdtase_CS"/>
</dbReference>
<evidence type="ECO:0000256" key="4">
    <source>
        <dbReference type="ARBA" id="ARBA00023002"/>
    </source>
</evidence>
<dbReference type="PANTHER" id="PTHR43899:SF13">
    <property type="entry name" value="RH59310P"/>
    <property type="match status" value="1"/>
</dbReference>
<dbReference type="GO" id="GO:0016491">
    <property type="term" value="F:oxidoreductase activity"/>
    <property type="evidence" value="ECO:0007669"/>
    <property type="project" value="UniProtKB-KW"/>
</dbReference>
<dbReference type="OrthoDB" id="5545019at2759"/>
<dbReference type="InterPro" id="IPR002347">
    <property type="entry name" value="SDR_fam"/>
</dbReference>
<keyword evidence="8" id="KW-1185">Reference proteome</keyword>
<reference evidence="7 8" key="1">
    <citation type="journal article" date="2019" name="PLoS Biol.">
        <title>Sex chromosomes control vertical transmission of feminizing Wolbachia symbionts in an isopod.</title>
        <authorList>
            <person name="Becking T."/>
            <person name="Chebbi M.A."/>
            <person name="Giraud I."/>
            <person name="Moumen B."/>
            <person name="Laverre T."/>
            <person name="Caubet Y."/>
            <person name="Peccoud J."/>
            <person name="Gilbert C."/>
            <person name="Cordaux R."/>
        </authorList>
    </citation>
    <scope>NUCLEOTIDE SEQUENCE [LARGE SCALE GENOMIC DNA]</scope>
    <source>
        <strain evidence="7">ANa2</strain>
        <tissue evidence="7">Whole body excluding digestive tract and cuticle</tissue>
    </source>
</reference>
<evidence type="ECO:0000256" key="6">
    <source>
        <dbReference type="SAM" id="Phobius"/>
    </source>
</evidence>
<keyword evidence="3" id="KW-0521">NADP</keyword>
<accession>A0A5N5STD7</accession>